<organism evidence="1">
    <name type="scientific">viral metagenome</name>
    <dbReference type="NCBI Taxonomy" id="1070528"/>
    <lineage>
        <taxon>unclassified sequences</taxon>
        <taxon>metagenomes</taxon>
        <taxon>organismal metagenomes</taxon>
    </lineage>
</organism>
<dbReference type="AlphaFoldDB" id="A0A6C0J8W0"/>
<protein>
    <submittedName>
        <fullName evidence="1">Uncharacterized protein</fullName>
    </submittedName>
</protein>
<sequence>MSIYVVVVRSDLGNDPEGGGLIPTAFNTFEEAKKEALKLFKEEMGEDDSVVDAKESEDSDLTELYIEKGNNIYIHRLKVPSLPAAAAAGRRRKTRKTRRSR</sequence>
<proteinExistence type="predicted"/>
<evidence type="ECO:0000313" key="1">
    <source>
        <dbReference type="EMBL" id="QHU00054.1"/>
    </source>
</evidence>
<reference evidence="1" key="1">
    <citation type="journal article" date="2020" name="Nature">
        <title>Giant virus diversity and host interactions through global metagenomics.</title>
        <authorList>
            <person name="Schulz F."/>
            <person name="Roux S."/>
            <person name="Paez-Espino D."/>
            <person name="Jungbluth S."/>
            <person name="Walsh D.A."/>
            <person name="Denef V.J."/>
            <person name="McMahon K.D."/>
            <person name="Konstantinidis K.T."/>
            <person name="Eloe-Fadrosh E.A."/>
            <person name="Kyrpides N.C."/>
            <person name="Woyke T."/>
        </authorList>
    </citation>
    <scope>NUCLEOTIDE SEQUENCE</scope>
    <source>
        <strain evidence="1">GVMAG-M-3300025778-1</strain>
    </source>
</reference>
<dbReference type="EMBL" id="MN740322">
    <property type="protein sequence ID" value="QHU00054.1"/>
    <property type="molecule type" value="Genomic_DNA"/>
</dbReference>
<name>A0A6C0J8W0_9ZZZZ</name>
<accession>A0A6C0J8W0</accession>